<keyword evidence="2" id="KW-1185">Reference proteome</keyword>
<organism evidence="1 2">
    <name type="scientific">Bauhinia variegata</name>
    <name type="common">Purple orchid tree</name>
    <name type="synonym">Phanera variegata</name>
    <dbReference type="NCBI Taxonomy" id="167791"/>
    <lineage>
        <taxon>Eukaryota</taxon>
        <taxon>Viridiplantae</taxon>
        <taxon>Streptophyta</taxon>
        <taxon>Embryophyta</taxon>
        <taxon>Tracheophyta</taxon>
        <taxon>Spermatophyta</taxon>
        <taxon>Magnoliopsida</taxon>
        <taxon>eudicotyledons</taxon>
        <taxon>Gunneridae</taxon>
        <taxon>Pentapetalae</taxon>
        <taxon>rosids</taxon>
        <taxon>fabids</taxon>
        <taxon>Fabales</taxon>
        <taxon>Fabaceae</taxon>
        <taxon>Cercidoideae</taxon>
        <taxon>Cercideae</taxon>
        <taxon>Bauhiniinae</taxon>
        <taxon>Bauhinia</taxon>
    </lineage>
</organism>
<comment type="caution">
    <text evidence="1">The sequence shown here is derived from an EMBL/GenBank/DDBJ whole genome shotgun (WGS) entry which is preliminary data.</text>
</comment>
<evidence type="ECO:0000313" key="1">
    <source>
        <dbReference type="EMBL" id="KAI4323241.1"/>
    </source>
</evidence>
<dbReference type="Proteomes" id="UP000828941">
    <property type="component" value="Chromosome 9"/>
</dbReference>
<proteinExistence type="predicted"/>
<evidence type="ECO:0000313" key="2">
    <source>
        <dbReference type="Proteomes" id="UP000828941"/>
    </source>
</evidence>
<protein>
    <submittedName>
        <fullName evidence="1">Uncharacterized protein</fullName>
    </submittedName>
</protein>
<name>A0ACB9MGW4_BAUVA</name>
<sequence>MNLFQVVLHIVVIMATKNWCGEWQDICNLWAEAAQCAVAVADVVMQELVARNDGVWSKDCVAALRKICPMISSEITSEASAAEVEGYGASKPTVDSAVK</sequence>
<gene>
    <name evidence="1" type="ORF">L6164_022862</name>
</gene>
<dbReference type="EMBL" id="CM039434">
    <property type="protein sequence ID" value="KAI4323241.1"/>
    <property type="molecule type" value="Genomic_DNA"/>
</dbReference>
<accession>A0ACB9MGW4</accession>
<reference evidence="1 2" key="1">
    <citation type="journal article" date="2022" name="DNA Res.">
        <title>Chromosomal-level genome assembly of the orchid tree Bauhinia variegata (Leguminosae; Cercidoideae) supports the allotetraploid origin hypothesis of Bauhinia.</title>
        <authorList>
            <person name="Zhong Y."/>
            <person name="Chen Y."/>
            <person name="Zheng D."/>
            <person name="Pang J."/>
            <person name="Liu Y."/>
            <person name="Luo S."/>
            <person name="Meng S."/>
            <person name="Qian L."/>
            <person name="Wei D."/>
            <person name="Dai S."/>
            <person name="Zhou R."/>
        </authorList>
    </citation>
    <scope>NUCLEOTIDE SEQUENCE [LARGE SCALE GENOMIC DNA]</scope>
    <source>
        <strain evidence="1">BV-YZ2020</strain>
    </source>
</reference>